<comment type="caution">
    <text evidence="1">The sequence shown here is derived from an EMBL/GenBank/DDBJ whole genome shotgun (WGS) entry which is preliminary data.</text>
</comment>
<keyword evidence="2" id="KW-1185">Reference proteome</keyword>
<protein>
    <submittedName>
        <fullName evidence="1">Uncharacterized protein</fullName>
    </submittedName>
</protein>
<evidence type="ECO:0000313" key="1">
    <source>
        <dbReference type="EMBL" id="MBJ6128237.1"/>
    </source>
</evidence>
<dbReference type="Proteomes" id="UP000620670">
    <property type="component" value="Unassembled WGS sequence"/>
</dbReference>
<evidence type="ECO:0000313" key="2">
    <source>
        <dbReference type="Proteomes" id="UP000620670"/>
    </source>
</evidence>
<organism evidence="1 2">
    <name type="scientific">Microvirga splendida</name>
    <dbReference type="NCBI Taxonomy" id="2795727"/>
    <lineage>
        <taxon>Bacteria</taxon>
        <taxon>Pseudomonadati</taxon>
        <taxon>Pseudomonadota</taxon>
        <taxon>Alphaproteobacteria</taxon>
        <taxon>Hyphomicrobiales</taxon>
        <taxon>Methylobacteriaceae</taxon>
        <taxon>Microvirga</taxon>
    </lineage>
</organism>
<gene>
    <name evidence="1" type="ORF">JAO75_22815</name>
</gene>
<reference evidence="2" key="1">
    <citation type="submission" date="2020-12" db="EMBL/GenBank/DDBJ databases">
        <title>Hymenobacter sp.</title>
        <authorList>
            <person name="Kim M.K."/>
        </authorList>
    </citation>
    <scope>NUCLEOTIDE SEQUENCE [LARGE SCALE GENOMIC DNA]</scope>
    <source>
        <strain evidence="2">BT325</strain>
    </source>
</reference>
<proteinExistence type="predicted"/>
<name>A0ABS0Y7G1_9HYPH</name>
<accession>A0ABS0Y7G1</accession>
<sequence length="72" mass="7965">MPRSFDALERQVFLAFEQAVADKRLDVADHLLYALEALDPEFEGPAIRRACRSILEPASGAEDADTAPPSRH</sequence>
<dbReference type="EMBL" id="JAELXT010000043">
    <property type="protein sequence ID" value="MBJ6128237.1"/>
    <property type="molecule type" value="Genomic_DNA"/>
</dbReference>
<dbReference type="RefSeq" id="WP_190843811.1">
    <property type="nucleotide sequence ID" value="NZ_JAELXT010000043.1"/>
</dbReference>